<dbReference type="PROSITE" id="PS50929">
    <property type="entry name" value="ABC_TM1F"/>
    <property type="match status" value="1"/>
</dbReference>
<dbReference type="InterPro" id="IPR003593">
    <property type="entry name" value="AAA+_ATPase"/>
</dbReference>
<feature type="domain" description="ABC transporter" evidence="10">
    <location>
        <begin position="350"/>
        <end position="583"/>
    </location>
</feature>
<dbReference type="Pfam" id="PF00664">
    <property type="entry name" value="ABC_membrane"/>
    <property type="match status" value="1"/>
</dbReference>
<feature type="transmembrane region" description="Helical" evidence="9">
    <location>
        <begin position="142"/>
        <end position="165"/>
    </location>
</feature>
<dbReference type="InterPro" id="IPR036640">
    <property type="entry name" value="ABC1_TM_sf"/>
</dbReference>
<evidence type="ECO:0000256" key="3">
    <source>
        <dbReference type="ARBA" id="ARBA00022475"/>
    </source>
</evidence>
<keyword evidence="8 9" id="KW-0472">Membrane</keyword>
<evidence type="ECO:0000256" key="8">
    <source>
        <dbReference type="ARBA" id="ARBA00023136"/>
    </source>
</evidence>
<feature type="transmembrane region" description="Helical" evidence="9">
    <location>
        <begin position="250"/>
        <end position="275"/>
    </location>
</feature>
<evidence type="ECO:0000256" key="4">
    <source>
        <dbReference type="ARBA" id="ARBA00022692"/>
    </source>
</evidence>
<evidence type="ECO:0000256" key="2">
    <source>
        <dbReference type="ARBA" id="ARBA00022448"/>
    </source>
</evidence>
<feature type="transmembrane region" description="Helical" evidence="9">
    <location>
        <begin position="27"/>
        <end position="50"/>
    </location>
</feature>
<evidence type="ECO:0000313" key="13">
    <source>
        <dbReference type="Proteomes" id="UP001221217"/>
    </source>
</evidence>
<dbReference type="InterPro" id="IPR003439">
    <property type="entry name" value="ABC_transporter-like_ATP-bd"/>
</dbReference>
<evidence type="ECO:0000256" key="5">
    <source>
        <dbReference type="ARBA" id="ARBA00022741"/>
    </source>
</evidence>
<dbReference type="GO" id="GO:0016887">
    <property type="term" value="F:ATP hydrolysis activity"/>
    <property type="evidence" value="ECO:0007669"/>
    <property type="project" value="InterPro"/>
</dbReference>
<dbReference type="GO" id="GO:0005886">
    <property type="term" value="C:plasma membrane"/>
    <property type="evidence" value="ECO:0007669"/>
    <property type="project" value="UniProtKB-SubCell"/>
</dbReference>
<dbReference type="Pfam" id="PF00005">
    <property type="entry name" value="ABC_tran"/>
    <property type="match status" value="1"/>
</dbReference>
<dbReference type="SUPFAM" id="SSF90123">
    <property type="entry name" value="ABC transporter transmembrane region"/>
    <property type="match status" value="1"/>
</dbReference>
<comment type="caution">
    <text evidence="12">The sequence shown here is derived from an EMBL/GenBank/DDBJ whole genome shotgun (WGS) entry which is preliminary data.</text>
</comment>
<protein>
    <submittedName>
        <fullName evidence="12">ABC transporter ATP-binding protein</fullName>
    </submittedName>
</protein>
<dbReference type="GO" id="GO:0005524">
    <property type="term" value="F:ATP binding"/>
    <property type="evidence" value="ECO:0007669"/>
    <property type="project" value="UniProtKB-KW"/>
</dbReference>
<dbReference type="GO" id="GO:0015421">
    <property type="term" value="F:ABC-type oligopeptide transporter activity"/>
    <property type="evidence" value="ECO:0007669"/>
    <property type="project" value="TreeGrafter"/>
</dbReference>
<feature type="domain" description="ABC transmembrane type-1" evidence="11">
    <location>
        <begin position="30"/>
        <end position="314"/>
    </location>
</feature>
<dbReference type="FunFam" id="3.40.50.300:FF:000221">
    <property type="entry name" value="Multidrug ABC transporter ATP-binding protein"/>
    <property type="match status" value="1"/>
</dbReference>
<accession>A0AAJ1IHA6</accession>
<evidence type="ECO:0000259" key="10">
    <source>
        <dbReference type="PROSITE" id="PS50893"/>
    </source>
</evidence>
<evidence type="ECO:0000256" key="9">
    <source>
        <dbReference type="SAM" id="Phobius"/>
    </source>
</evidence>
<sequence length="587" mass="64363">MNEDKIVKSFDPAVMRRLVGYLKPYRIQTLIASAALLLLIASELLVPVIIQHAVDNHIMTEIVSIDGLRRDSLILLLLLVGGLAASFVQVYLMSVAGQGIMKNLRVQLLEHTAGQSLAFLGSCPVGSLVTRITNDVETISELFSSVIMTLIKNFLVMIGVIGVLFVLNVRLGTVAVITLPPVIIITLIFRKRARNAYRRVREKISAVNSFLSERVSGMKVVKIFARETEVNRLFGKRNGELLAADFSEMYVFAVFRPLISFMSTFSLAAVIYFGAGLNSRGAVSLGVLIAFLDLVRKFFRPLQQISEQFTVMQSAIAGGERIFDLLDTEDRIPDCGGECRDLDIADGVSLSFEDVKFSYKEGDPVLRGVSFEAAAGETVAIAGYTGSGKSTIANLAARFWDADEGRILISGIESRNLPLQLLRRTVQAVQQDVFLFSGSIRENIALGREFTDQQLLSAAETSMLRPVLDNIDGGLDYQLTEGGTNLSGGQRQLIAFTRVIAHDPPVLILDEATASIDTETEKLIQAGLKNLLENRTAIVIAHRLSTIRDADRILVLSSGKIIESGTHRQLLDADGFYSNLYNLQFGL</sequence>
<dbReference type="InterPro" id="IPR027417">
    <property type="entry name" value="P-loop_NTPase"/>
</dbReference>
<keyword evidence="3" id="KW-1003">Cell membrane</keyword>
<evidence type="ECO:0000256" key="6">
    <source>
        <dbReference type="ARBA" id="ARBA00022840"/>
    </source>
</evidence>
<dbReference type="CDD" id="cd18544">
    <property type="entry name" value="ABC_6TM_TmrA_like"/>
    <property type="match status" value="1"/>
</dbReference>
<feature type="transmembrane region" description="Helical" evidence="9">
    <location>
        <begin position="171"/>
        <end position="189"/>
    </location>
</feature>
<gene>
    <name evidence="12" type="ORF">PQJ61_05610</name>
</gene>
<dbReference type="InterPro" id="IPR039421">
    <property type="entry name" value="Type_1_exporter"/>
</dbReference>
<dbReference type="EMBL" id="JAQQAL010000011">
    <property type="protein sequence ID" value="MDC7226221.1"/>
    <property type="molecule type" value="Genomic_DNA"/>
</dbReference>
<keyword evidence="4 9" id="KW-0812">Transmembrane</keyword>
<proteinExistence type="predicted"/>
<reference evidence="12 13" key="1">
    <citation type="submission" date="2022-12" db="EMBL/GenBank/DDBJ databases">
        <title>Metagenome assembled genome from gulf of manar.</title>
        <authorList>
            <person name="Kohli P."/>
            <person name="Pk S."/>
            <person name="Venkata Ramana C."/>
            <person name="Sasikala C."/>
        </authorList>
    </citation>
    <scope>NUCLEOTIDE SEQUENCE [LARGE SCALE GENOMIC DNA]</scope>
    <source>
        <strain evidence="12">JB008</strain>
    </source>
</reference>
<feature type="transmembrane region" description="Helical" evidence="9">
    <location>
        <begin position="71"/>
        <end position="92"/>
    </location>
</feature>
<keyword evidence="5" id="KW-0547">Nucleotide-binding</keyword>
<keyword evidence="7 9" id="KW-1133">Transmembrane helix</keyword>
<dbReference type="Proteomes" id="UP001221217">
    <property type="component" value="Unassembled WGS sequence"/>
</dbReference>
<dbReference type="PROSITE" id="PS50893">
    <property type="entry name" value="ABC_TRANSPORTER_2"/>
    <property type="match status" value="1"/>
</dbReference>
<dbReference type="Gene3D" id="1.20.1560.10">
    <property type="entry name" value="ABC transporter type 1, transmembrane domain"/>
    <property type="match status" value="1"/>
</dbReference>
<dbReference type="PANTHER" id="PTHR43394">
    <property type="entry name" value="ATP-DEPENDENT PERMEASE MDL1, MITOCHONDRIAL"/>
    <property type="match status" value="1"/>
</dbReference>
<evidence type="ECO:0000256" key="7">
    <source>
        <dbReference type="ARBA" id="ARBA00022989"/>
    </source>
</evidence>
<dbReference type="Gene3D" id="3.40.50.300">
    <property type="entry name" value="P-loop containing nucleotide triphosphate hydrolases"/>
    <property type="match status" value="1"/>
</dbReference>
<dbReference type="SUPFAM" id="SSF52540">
    <property type="entry name" value="P-loop containing nucleoside triphosphate hydrolases"/>
    <property type="match status" value="1"/>
</dbReference>
<dbReference type="PANTHER" id="PTHR43394:SF1">
    <property type="entry name" value="ATP-BINDING CASSETTE SUB-FAMILY B MEMBER 10, MITOCHONDRIAL"/>
    <property type="match status" value="1"/>
</dbReference>
<dbReference type="InterPro" id="IPR011527">
    <property type="entry name" value="ABC1_TM_dom"/>
</dbReference>
<evidence type="ECO:0000256" key="1">
    <source>
        <dbReference type="ARBA" id="ARBA00004651"/>
    </source>
</evidence>
<keyword evidence="6 12" id="KW-0067">ATP-binding</keyword>
<comment type="subcellular location">
    <subcellularLocation>
        <location evidence="1">Cell membrane</location>
        <topology evidence="1">Multi-pass membrane protein</topology>
    </subcellularLocation>
</comment>
<evidence type="ECO:0000259" key="11">
    <source>
        <dbReference type="PROSITE" id="PS50929"/>
    </source>
</evidence>
<dbReference type="SMART" id="SM00382">
    <property type="entry name" value="AAA"/>
    <property type="match status" value="1"/>
</dbReference>
<organism evidence="12 13">
    <name type="scientific">Candidatus Thalassospirochaeta sargassi</name>
    <dbReference type="NCBI Taxonomy" id="3119039"/>
    <lineage>
        <taxon>Bacteria</taxon>
        <taxon>Pseudomonadati</taxon>
        <taxon>Spirochaetota</taxon>
        <taxon>Spirochaetia</taxon>
        <taxon>Spirochaetales</taxon>
        <taxon>Spirochaetaceae</taxon>
        <taxon>Candidatus Thalassospirochaeta</taxon>
    </lineage>
</organism>
<evidence type="ECO:0000313" key="12">
    <source>
        <dbReference type="EMBL" id="MDC7226221.1"/>
    </source>
</evidence>
<name>A0AAJ1IHA6_9SPIO</name>
<keyword evidence="2" id="KW-0813">Transport</keyword>
<dbReference type="AlphaFoldDB" id="A0AAJ1IHA6"/>